<sequence length="93" mass="10069">MSTIPANADRSPRPPAREFTALVDLADAELLKIKEAERSRVLGADPQVAVFREFWSQTLPTALSVRVGATRKSLTDLREQVDIAHGLGGETGV</sequence>
<gene>
    <name evidence="1" type="ORF">ACFQV2_03690</name>
</gene>
<evidence type="ECO:0000313" key="2">
    <source>
        <dbReference type="Proteomes" id="UP001596512"/>
    </source>
</evidence>
<dbReference type="EMBL" id="JBHTEY010000004">
    <property type="protein sequence ID" value="MFC7612878.1"/>
    <property type="molecule type" value="Genomic_DNA"/>
</dbReference>
<evidence type="ECO:0000313" key="1">
    <source>
        <dbReference type="EMBL" id="MFC7612878.1"/>
    </source>
</evidence>
<comment type="caution">
    <text evidence="1">The sequence shown here is derived from an EMBL/GenBank/DDBJ whole genome shotgun (WGS) entry which is preliminary data.</text>
</comment>
<dbReference type="Proteomes" id="UP001596512">
    <property type="component" value="Unassembled WGS sequence"/>
</dbReference>
<proteinExistence type="predicted"/>
<reference evidence="2" key="1">
    <citation type="journal article" date="2019" name="Int. J. Syst. Evol. Microbiol.">
        <title>The Global Catalogue of Microorganisms (GCM) 10K type strain sequencing project: providing services to taxonomists for standard genome sequencing and annotation.</title>
        <authorList>
            <consortium name="The Broad Institute Genomics Platform"/>
            <consortium name="The Broad Institute Genome Sequencing Center for Infectious Disease"/>
            <person name="Wu L."/>
            <person name="Ma J."/>
        </authorList>
    </citation>
    <scope>NUCLEOTIDE SEQUENCE [LARGE SCALE GENOMIC DNA]</scope>
    <source>
        <strain evidence="2">JCM 17695</strain>
    </source>
</reference>
<organism evidence="1 2">
    <name type="scientific">Actinokineospora soli</name>
    <dbReference type="NCBI Taxonomy" id="1048753"/>
    <lineage>
        <taxon>Bacteria</taxon>
        <taxon>Bacillati</taxon>
        <taxon>Actinomycetota</taxon>
        <taxon>Actinomycetes</taxon>
        <taxon>Pseudonocardiales</taxon>
        <taxon>Pseudonocardiaceae</taxon>
        <taxon>Actinokineospora</taxon>
    </lineage>
</organism>
<name>A0ABW2TI24_9PSEU</name>
<accession>A0ABW2TI24</accession>
<keyword evidence="2" id="KW-1185">Reference proteome</keyword>
<protein>
    <submittedName>
        <fullName evidence="1">Uncharacterized protein</fullName>
    </submittedName>
</protein>